<dbReference type="RefSeq" id="XP_016450674.1">
    <property type="nucleotide sequence ID" value="XM_016595188.1"/>
</dbReference>
<dbReference type="Gene3D" id="3.30.30.10">
    <property type="entry name" value="Knottin, scorpion toxin-like"/>
    <property type="match status" value="1"/>
</dbReference>
<evidence type="ECO:0000313" key="7">
    <source>
        <dbReference type="RefSeq" id="XP_016450674.1"/>
    </source>
</evidence>
<dbReference type="InterPro" id="IPR036574">
    <property type="entry name" value="Scorpion_toxin-like_sf"/>
</dbReference>
<dbReference type="GO" id="GO:0005576">
    <property type="term" value="C:extracellular region"/>
    <property type="evidence" value="ECO:0007669"/>
    <property type="project" value="UniProtKB-SubCell"/>
</dbReference>
<protein>
    <submittedName>
        <fullName evidence="7">Defensin J1-2</fullName>
    </submittedName>
</protein>
<feature type="domain" description="Knottins-like" evidence="6">
    <location>
        <begin position="32"/>
        <end position="77"/>
    </location>
</feature>
<dbReference type="Pfam" id="PF00304">
    <property type="entry name" value="Gamma-thionin"/>
    <property type="match status" value="1"/>
</dbReference>
<keyword evidence="4" id="KW-1015">Disulfide bond</keyword>
<proteinExistence type="predicted"/>
<dbReference type="PROSITE" id="PS00940">
    <property type="entry name" value="GAMMA_THIONIN"/>
    <property type="match status" value="1"/>
</dbReference>
<dbReference type="PaxDb" id="4097-A0A1S3YEU8"/>
<accession>A0A1S3YEU8</accession>
<organism evidence="7">
    <name type="scientific">Nicotiana tabacum</name>
    <name type="common">Common tobacco</name>
    <dbReference type="NCBI Taxonomy" id="4097"/>
    <lineage>
        <taxon>Eukaryota</taxon>
        <taxon>Viridiplantae</taxon>
        <taxon>Streptophyta</taxon>
        <taxon>Embryophyta</taxon>
        <taxon>Tracheophyta</taxon>
        <taxon>Spermatophyta</taxon>
        <taxon>Magnoliopsida</taxon>
        <taxon>eudicotyledons</taxon>
        <taxon>Gunneridae</taxon>
        <taxon>Pentapetalae</taxon>
        <taxon>asterids</taxon>
        <taxon>lamiids</taxon>
        <taxon>Solanales</taxon>
        <taxon>Solanaceae</taxon>
        <taxon>Nicotianoideae</taxon>
        <taxon>Nicotianeae</taxon>
        <taxon>Nicotiana</taxon>
    </lineage>
</organism>
<evidence type="ECO:0000259" key="6">
    <source>
        <dbReference type="SMART" id="SM00505"/>
    </source>
</evidence>
<evidence type="ECO:0000256" key="5">
    <source>
        <dbReference type="SAM" id="SignalP"/>
    </source>
</evidence>
<dbReference type="InterPro" id="IPR003614">
    <property type="entry name" value="Knottins"/>
</dbReference>
<evidence type="ECO:0000256" key="2">
    <source>
        <dbReference type="ARBA" id="ARBA00022525"/>
    </source>
</evidence>
<evidence type="ECO:0000256" key="3">
    <source>
        <dbReference type="ARBA" id="ARBA00022729"/>
    </source>
</evidence>
<sequence length="77" mass="8847">MARLIKLFATVFLMLMLVFATEMGPKMVEGRTCESPSQRFKGLCFRKGNCATICKSEGFRSGHCRGFRRRCFCTRHC</sequence>
<dbReference type="STRING" id="4097.A0A1S3YEU8"/>
<name>A0A1S3YEU8_TOBAC</name>
<dbReference type="PANTHER" id="PTHR33147">
    <property type="entry name" value="DEFENSIN-LIKE PROTEIN 1"/>
    <property type="match status" value="1"/>
</dbReference>
<dbReference type="OrthoDB" id="683455at2759"/>
<dbReference type="SUPFAM" id="SSF57095">
    <property type="entry name" value="Scorpion toxin-like"/>
    <property type="match status" value="1"/>
</dbReference>
<gene>
    <name evidence="7" type="primary">LOC107775462</name>
</gene>
<feature type="chain" id="PRO_5010168370" evidence="5">
    <location>
        <begin position="21"/>
        <end position="77"/>
    </location>
</feature>
<dbReference type="AlphaFoldDB" id="A0A1S3YEU8"/>
<keyword evidence="2" id="KW-0964">Secreted</keyword>
<dbReference type="CDD" id="cd00107">
    <property type="entry name" value="Knot1"/>
    <property type="match status" value="1"/>
</dbReference>
<dbReference type="InterPro" id="IPR008176">
    <property type="entry name" value="Defensin_plant"/>
</dbReference>
<dbReference type="KEGG" id="nta:107775462"/>
<dbReference type="PRINTS" id="PR00288">
    <property type="entry name" value="PUROTHIONIN"/>
</dbReference>
<evidence type="ECO:0000256" key="1">
    <source>
        <dbReference type="ARBA" id="ARBA00004613"/>
    </source>
</evidence>
<dbReference type="OMA" id="KGNCATI"/>
<evidence type="ECO:0000256" key="4">
    <source>
        <dbReference type="ARBA" id="ARBA00023157"/>
    </source>
</evidence>
<dbReference type="SMART" id="SM00505">
    <property type="entry name" value="Knot1"/>
    <property type="match status" value="1"/>
</dbReference>
<feature type="signal peptide" evidence="5">
    <location>
        <begin position="1"/>
        <end position="20"/>
    </location>
</feature>
<dbReference type="SMR" id="A0A1S3YEU8"/>
<keyword evidence="3 5" id="KW-0732">Signal</keyword>
<comment type="subcellular location">
    <subcellularLocation>
        <location evidence="1">Secreted</location>
    </subcellularLocation>
</comment>
<reference evidence="7" key="1">
    <citation type="submission" date="2025-08" db="UniProtKB">
        <authorList>
            <consortium name="RefSeq"/>
        </authorList>
    </citation>
    <scope>IDENTIFICATION</scope>
</reference>
<dbReference type="GO" id="GO:0006952">
    <property type="term" value="P:defense response"/>
    <property type="evidence" value="ECO:0000318"/>
    <property type="project" value="GO_Central"/>
</dbReference>
<dbReference type="PANTHER" id="PTHR33147:SF111">
    <property type="entry name" value="DEFENSIN-LIKE PROTEIN"/>
    <property type="match status" value="1"/>
</dbReference>